<dbReference type="SUPFAM" id="SSF81301">
    <property type="entry name" value="Nucleotidyltransferase"/>
    <property type="match status" value="1"/>
</dbReference>
<evidence type="ECO:0000259" key="8">
    <source>
        <dbReference type="Pfam" id="PF18765"/>
    </source>
</evidence>
<organism evidence="9 11">
    <name type="scientific">Mediterranea massiliensis</name>
    <dbReference type="NCBI Taxonomy" id="1841865"/>
    <lineage>
        <taxon>Bacteria</taxon>
        <taxon>Pseudomonadati</taxon>
        <taxon>Bacteroidota</taxon>
        <taxon>Bacteroidia</taxon>
        <taxon>Bacteroidales</taxon>
        <taxon>Bacteroidaceae</taxon>
        <taxon>Mediterranea</taxon>
    </lineage>
</organism>
<dbReference type="PANTHER" id="PTHR33571">
    <property type="entry name" value="SSL8005 PROTEIN"/>
    <property type="match status" value="1"/>
</dbReference>
<keyword evidence="3" id="KW-0548">Nucleotidyltransferase</keyword>
<dbReference type="RefSeq" id="WP_205095439.1">
    <property type="nucleotide sequence ID" value="NZ_CALUIP010000017.1"/>
</dbReference>
<dbReference type="InterPro" id="IPR041633">
    <property type="entry name" value="Polbeta"/>
</dbReference>
<protein>
    <submittedName>
        <fullName evidence="9">Nucleotidyltransferase family protein</fullName>
    </submittedName>
</protein>
<keyword evidence="4" id="KW-0479">Metal-binding</keyword>
<dbReference type="EMBL" id="JACLYZ010000016">
    <property type="protein sequence ID" value="MBM6735284.1"/>
    <property type="molecule type" value="Genomic_DNA"/>
</dbReference>
<evidence type="ECO:0000313" key="10">
    <source>
        <dbReference type="EMBL" id="MBM6735284.1"/>
    </source>
</evidence>
<dbReference type="GO" id="GO:0016779">
    <property type="term" value="F:nucleotidyltransferase activity"/>
    <property type="evidence" value="ECO:0007669"/>
    <property type="project" value="UniProtKB-KW"/>
</dbReference>
<name>A0A921HWG7_9BACT</name>
<dbReference type="EMBL" id="DYVX01000014">
    <property type="protein sequence ID" value="HJF91161.1"/>
    <property type="molecule type" value="Genomic_DNA"/>
</dbReference>
<comment type="cofactor">
    <cofactor evidence="1">
        <name>Mg(2+)</name>
        <dbReference type="ChEBI" id="CHEBI:18420"/>
    </cofactor>
</comment>
<dbReference type="Pfam" id="PF18765">
    <property type="entry name" value="Polbeta"/>
    <property type="match status" value="1"/>
</dbReference>
<proteinExistence type="predicted"/>
<dbReference type="GO" id="GO:0005524">
    <property type="term" value="F:ATP binding"/>
    <property type="evidence" value="ECO:0007669"/>
    <property type="project" value="UniProtKB-KW"/>
</dbReference>
<reference evidence="10 12" key="3">
    <citation type="journal article" date="2021" name="Sci. Rep.">
        <title>The distribution of antibiotic resistance genes in chicken gut microbiota commensals.</title>
        <authorList>
            <person name="Juricova H."/>
            <person name="Matiasovicova J."/>
            <person name="Kubasova T."/>
            <person name="Cejkova D."/>
            <person name="Rychlik I."/>
        </authorList>
    </citation>
    <scope>NUCLEOTIDE SEQUENCE [LARGE SCALE GENOMIC DNA]</scope>
    <source>
        <strain evidence="10 12">An772</strain>
    </source>
</reference>
<evidence type="ECO:0000256" key="2">
    <source>
        <dbReference type="ARBA" id="ARBA00022679"/>
    </source>
</evidence>
<accession>A0A921HWG7</accession>
<comment type="caution">
    <text evidence="9">The sequence shown here is derived from an EMBL/GenBank/DDBJ whole genome shotgun (WGS) entry which is preliminary data.</text>
</comment>
<feature type="domain" description="Polymerase beta nucleotidyltransferase" evidence="8">
    <location>
        <begin position="19"/>
        <end position="96"/>
    </location>
</feature>
<evidence type="ECO:0000256" key="7">
    <source>
        <dbReference type="ARBA" id="ARBA00022842"/>
    </source>
</evidence>
<dbReference type="InterPro" id="IPR052038">
    <property type="entry name" value="Type-VII_TA_antitoxin"/>
</dbReference>
<reference evidence="9" key="2">
    <citation type="journal article" date="2021" name="PeerJ">
        <title>Extensive microbial diversity within the chicken gut microbiome revealed by metagenomics and culture.</title>
        <authorList>
            <person name="Gilroy R."/>
            <person name="Ravi A."/>
            <person name="Getino M."/>
            <person name="Pursley I."/>
            <person name="Horton D.L."/>
            <person name="Alikhan N.F."/>
            <person name="Baker D."/>
            <person name="Gharbi K."/>
            <person name="Hall N."/>
            <person name="Watson M."/>
            <person name="Adriaenssens E.M."/>
            <person name="Foster-Nyarko E."/>
            <person name="Jarju S."/>
            <person name="Secka A."/>
            <person name="Antonio M."/>
            <person name="Oren A."/>
            <person name="Chaudhuri R.R."/>
            <person name="La Ragione R."/>
            <person name="Hildebrand F."/>
            <person name="Pallen M.J."/>
        </authorList>
    </citation>
    <scope>NUCLEOTIDE SEQUENCE</scope>
    <source>
        <strain evidence="9">CHK55-1828</strain>
    </source>
</reference>
<dbReference type="AlphaFoldDB" id="A0A921HWG7"/>
<evidence type="ECO:0000256" key="1">
    <source>
        <dbReference type="ARBA" id="ARBA00001946"/>
    </source>
</evidence>
<dbReference type="CDD" id="cd05403">
    <property type="entry name" value="NT_KNTase_like"/>
    <property type="match status" value="1"/>
</dbReference>
<dbReference type="InterPro" id="IPR043519">
    <property type="entry name" value="NT_sf"/>
</dbReference>
<reference evidence="9" key="4">
    <citation type="submission" date="2021-09" db="EMBL/GenBank/DDBJ databases">
        <authorList>
            <person name="Gilroy R."/>
        </authorList>
    </citation>
    <scope>NUCLEOTIDE SEQUENCE</scope>
    <source>
        <strain evidence="9">CHK55-1828</strain>
    </source>
</reference>
<dbReference type="Gene3D" id="3.30.460.10">
    <property type="entry name" value="Beta Polymerase, domain 2"/>
    <property type="match status" value="1"/>
</dbReference>
<keyword evidence="6" id="KW-0067">ATP-binding</keyword>
<keyword evidence="2" id="KW-0808">Transferase</keyword>
<evidence type="ECO:0000313" key="11">
    <source>
        <dbReference type="Proteomes" id="UP000717835"/>
    </source>
</evidence>
<evidence type="ECO:0000256" key="4">
    <source>
        <dbReference type="ARBA" id="ARBA00022723"/>
    </source>
</evidence>
<evidence type="ECO:0000313" key="9">
    <source>
        <dbReference type="EMBL" id="HJF91161.1"/>
    </source>
</evidence>
<evidence type="ECO:0000256" key="6">
    <source>
        <dbReference type="ARBA" id="ARBA00022840"/>
    </source>
</evidence>
<keyword evidence="12" id="KW-1185">Reference proteome</keyword>
<evidence type="ECO:0000256" key="3">
    <source>
        <dbReference type="ARBA" id="ARBA00022695"/>
    </source>
</evidence>
<reference evidence="10" key="1">
    <citation type="submission" date="2020-08" db="EMBL/GenBank/DDBJ databases">
        <authorList>
            <person name="Cejkova D."/>
            <person name="Kubasova T."/>
            <person name="Jahodarova E."/>
            <person name="Rychlik I."/>
        </authorList>
    </citation>
    <scope>NUCLEOTIDE SEQUENCE</scope>
    <source>
        <strain evidence="10">An772</strain>
    </source>
</reference>
<evidence type="ECO:0000256" key="5">
    <source>
        <dbReference type="ARBA" id="ARBA00022741"/>
    </source>
</evidence>
<dbReference type="PANTHER" id="PTHR33571:SF14">
    <property type="entry name" value="PROTEIN ADENYLYLTRANSFERASE MJ0435-RELATED"/>
    <property type="match status" value="1"/>
</dbReference>
<keyword evidence="7" id="KW-0460">Magnesium</keyword>
<gene>
    <name evidence="10" type="ORF">H7U35_08645</name>
    <name evidence="9" type="ORF">K8W02_02050</name>
</gene>
<dbReference type="Proteomes" id="UP000717835">
    <property type="component" value="Unassembled WGS sequence"/>
</dbReference>
<sequence length="98" mass="11578">MKSTEEVIEILREFKRTSAEKYGIEQLALFGSVARGEQTEESDIDVCVKPSRAIDYFTLQDIKEDLEKLFHLKVDLLTLHENMRRLFRQNIERDAIYI</sequence>
<evidence type="ECO:0000313" key="12">
    <source>
        <dbReference type="Proteomes" id="UP000766986"/>
    </source>
</evidence>
<dbReference type="Proteomes" id="UP000766986">
    <property type="component" value="Unassembled WGS sequence"/>
</dbReference>
<dbReference type="GO" id="GO:0046872">
    <property type="term" value="F:metal ion binding"/>
    <property type="evidence" value="ECO:0007669"/>
    <property type="project" value="UniProtKB-KW"/>
</dbReference>
<keyword evidence="5" id="KW-0547">Nucleotide-binding</keyword>